<comment type="caution">
    <text evidence="1">The sequence shown here is derived from an EMBL/GenBank/DDBJ whole genome shotgun (WGS) entry which is preliminary data.</text>
</comment>
<evidence type="ECO:0008006" key="2">
    <source>
        <dbReference type="Google" id="ProtNLM"/>
    </source>
</evidence>
<dbReference type="EMBL" id="LAZR01000017">
    <property type="protein sequence ID" value="KKO05988.1"/>
    <property type="molecule type" value="Genomic_DNA"/>
</dbReference>
<accession>A0A0F9W1A7</accession>
<name>A0A0F9W1A7_9ZZZZ</name>
<dbReference type="SUPFAM" id="SSF52402">
    <property type="entry name" value="Adenine nucleotide alpha hydrolases-like"/>
    <property type="match status" value="1"/>
</dbReference>
<sequence length="275" mass="30887">MSKKYKIVVFSDLKKSLGNTLKSTVSLAKMLNGEIAIFHVKKATEVVTEDSHLSAIRSLNSEYIDMDNDINSIVTTYSKDFGVPLTYSCTIGNLKNEIANYIEKEKPDFIVLGKRKSKIFNILGDNLIPFVLKKHNGPIFLSDENQVLNIDKNLSLGVLSDDEETSIATLTENLLLHSQKPLKSFRVLKNADTSDKTQVPNDKKEIEFVFDSNDNSIKNISNYVAINNINLLCINRSQNKKDKNKKSLSMPTNINDIINNLNVPLILMGQSNYTL</sequence>
<protein>
    <recommendedName>
        <fullName evidence="2">UspA domain-containing protein</fullName>
    </recommendedName>
</protein>
<dbReference type="Gene3D" id="3.40.50.620">
    <property type="entry name" value="HUPs"/>
    <property type="match status" value="1"/>
</dbReference>
<gene>
    <name evidence="1" type="ORF">LCGC14_0070000</name>
</gene>
<evidence type="ECO:0000313" key="1">
    <source>
        <dbReference type="EMBL" id="KKO05988.1"/>
    </source>
</evidence>
<dbReference type="InterPro" id="IPR014729">
    <property type="entry name" value="Rossmann-like_a/b/a_fold"/>
</dbReference>
<reference evidence="1" key="1">
    <citation type="journal article" date="2015" name="Nature">
        <title>Complex archaea that bridge the gap between prokaryotes and eukaryotes.</title>
        <authorList>
            <person name="Spang A."/>
            <person name="Saw J.H."/>
            <person name="Jorgensen S.L."/>
            <person name="Zaremba-Niedzwiedzka K."/>
            <person name="Martijn J."/>
            <person name="Lind A.E."/>
            <person name="van Eijk R."/>
            <person name="Schleper C."/>
            <person name="Guy L."/>
            <person name="Ettema T.J."/>
        </authorList>
    </citation>
    <scope>NUCLEOTIDE SEQUENCE</scope>
</reference>
<organism evidence="1">
    <name type="scientific">marine sediment metagenome</name>
    <dbReference type="NCBI Taxonomy" id="412755"/>
    <lineage>
        <taxon>unclassified sequences</taxon>
        <taxon>metagenomes</taxon>
        <taxon>ecological metagenomes</taxon>
    </lineage>
</organism>
<proteinExistence type="predicted"/>
<dbReference type="AlphaFoldDB" id="A0A0F9W1A7"/>